<keyword evidence="2" id="KW-1185">Reference proteome</keyword>
<dbReference type="EMBL" id="JARTCD010000190">
    <property type="protein sequence ID" value="KAJ8651466.1"/>
    <property type="molecule type" value="Genomic_DNA"/>
</dbReference>
<accession>A0AAD7UR25</accession>
<name>A0AAD7UR25_9FUNG</name>
<dbReference type="RefSeq" id="XP_058336380.1">
    <property type="nucleotide sequence ID" value="XM_058492851.1"/>
</dbReference>
<dbReference type="AlphaFoldDB" id="A0AAD7UR25"/>
<reference evidence="1 2" key="1">
    <citation type="submission" date="2023-03" db="EMBL/GenBank/DDBJ databases">
        <title>Genome sequence of Lichtheimia ornata CBS 291.66.</title>
        <authorList>
            <person name="Mohabir J.T."/>
            <person name="Shea T.P."/>
            <person name="Kurbessoian T."/>
            <person name="Berby B."/>
            <person name="Fontaine J."/>
            <person name="Livny J."/>
            <person name="Gnirke A."/>
            <person name="Stajich J.E."/>
            <person name="Cuomo C.A."/>
        </authorList>
    </citation>
    <scope>NUCLEOTIDE SEQUENCE [LARGE SCALE GENOMIC DNA]</scope>
    <source>
        <strain evidence="1">CBS 291.66</strain>
    </source>
</reference>
<dbReference type="Proteomes" id="UP001234581">
    <property type="component" value="Unassembled WGS sequence"/>
</dbReference>
<organism evidence="1 2">
    <name type="scientific">Lichtheimia ornata</name>
    <dbReference type="NCBI Taxonomy" id="688661"/>
    <lineage>
        <taxon>Eukaryota</taxon>
        <taxon>Fungi</taxon>
        <taxon>Fungi incertae sedis</taxon>
        <taxon>Mucoromycota</taxon>
        <taxon>Mucoromycotina</taxon>
        <taxon>Mucoromycetes</taxon>
        <taxon>Mucorales</taxon>
        <taxon>Lichtheimiaceae</taxon>
        <taxon>Lichtheimia</taxon>
    </lineage>
</organism>
<evidence type="ECO:0000313" key="2">
    <source>
        <dbReference type="Proteomes" id="UP001234581"/>
    </source>
</evidence>
<protein>
    <submittedName>
        <fullName evidence="1">Uncharacterized protein</fullName>
    </submittedName>
</protein>
<gene>
    <name evidence="1" type="ORF">O0I10_012974</name>
</gene>
<dbReference type="GeneID" id="83220300"/>
<sequence length="82" mass="9315">MANPIELEDEDQHLNWVGVSQASKRSLSYSCGCQGYRFHGLEISYLQVVSLSVDFQSNVFIGAMADLIPQVLVWIPWTFSYK</sequence>
<evidence type="ECO:0000313" key="1">
    <source>
        <dbReference type="EMBL" id="KAJ8651466.1"/>
    </source>
</evidence>
<proteinExistence type="predicted"/>
<comment type="caution">
    <text evidence="1">The sequence shown here is derived from an EMBL/GenBank/DDBJ whole genome shotgun (WGS) entry which is preliminary data.</text>
</comment>